<proteinExistence type="predicted"/>
<name>A0A9Q9UCI5_FUSFU</name>
<feature type="compositionally biased region" description="Acidic residues" evidence="1">
    <location>
        <begin position="30"/>
        <end position="39"/>
    </location>
</feature>
<gene>
    <name evidence="2" type="ORF">C2S_9556</name>
</gene>
<dbReference type="AlphaFoldDB" id="A0A9Q9UCI5"/>
<accession>A0A9Q9UCI5</accession>
<feature type="region of interest" description="Disordered" evidence="1">
    <location>
        <begin position="1"/>
        <end position="40"/>
    </location>
</feature>
<reference evidence="2" key="1">
    <citation type="submission" date="2019-05" db="EMBL/GenBank/DDBJ databases">
        <authorList>
            <person name="Piombo E."/>
        </authorList>
    </citation>
    <scope>NUCLEOTIDE SEQUENCE</scope>
    <source>
        <strain evidence="2">C2S</strain>
    </source>
</reference>
<evidence type="ECO:0000256" key="1">
    <source>
        <dbReference type="SAM" id="MobiDB-lite"/>
    </source>
</evidence>
<feature type="compositionally biased region" description="Basic and acidic residues" evidence="1">
    <location>
        <begin position="20"/>
        <end position="29"/>
    </location>
</feature>
<dbReference type="EMBL" id="CABFJX010000375">
    <property type="protein sequence ID" value="VTT74838.1"/>
    <property type="molecule type" value="Genomic_DNA"/>
</dbReference>
<dbReference type="Proteomes" id="UP000760494">
    <property type="component" value="Unassembled WGS sequence"/>
</dbReference>
<evidence type="ECO:0000313" key="3">
    <source>
        <dbReference type="Proteomes" id="UP000760494"/>
    </source>
</evidence>
<evidence type="ECO:0000313" key="2">
    <source>
        <dbReference type="EMBL" id="VTT74838.1"/>
    </source>
</evidence>
<sequence length="275" mass="30910">MSETLSIKMLDSPETAQAEVDERQKHYSQEEIDGLEDTDDFKRLELTGENTIIDLPHTLQEKIPRAIVEHNFQYGFRVKAPTNIQFFADWKRFCQDHQVPPSPGTTVDKVHSLPQIVRRALKDMRIAQDMMEDAGIDVTKKAVSMGEMFAILHFKCEALGHACIVLGASPAYEAWKFGPLEIGIHIPSFHQLLKAEDRTVKMISMCLDELIGVLPSPPESYDQLGDPVWSSFRTAYIKPGSACPAKDSLPNPEAVIKHLESQCLEMEEGSETSRT</sequence>
<protein>
    <submittedName>
        <fullName evidence="2">Uncharacterized protein</fullName>
    </submittedName>
</protein>
<organism evidence="2 3">
    <name type="scientific">Fusarium fujikuroi</name>
    <name type="common">Bakanae and foot rot disease fungus</name>
    <name type="synonym">Gibberella fujikuroi</name>
    <dbReference type="NCBI Taxonomy" id="5127"/>
    <lineage>
        <taxon>Eukaryota</taxon>
        <taxon>Fungi</taxon>
        <taxon>Dikarya</taxon>
        <taxon>Ascomycota</taxon>
        <taxon>Pezizomycotina</taxon>
        <taxon>Sordariomycetes</taxon>
        <taxon>Hypocreomycetidae</taxon>
        <taxon>Hypocreales</taxon>
        <taxon>Nectriaceae</taxon>
        <taxon>Fusarium</taxon>
        <taxon>Fusarium fujikuroi species complex</taxon>
    </lineage>
</organism>
<comment type="caution">
    <text evidence="2">The sequence shown here is derived from an EMBL/GenBank/DDBJ whole genome shotgun (WGS) entry which is preliminary data.</text>
</comment>